<proteinExistence type="predicted"/>
<dbReference type="Proteomes" id="UP000240883">
    <property type="component" value="Unassembled WGS sequence"/>
</dbReference>
<reference evidence="2 3" key="1">
    <citation type="journal article" date="2018" name="Front. Microbiol.">
        <title>Genome-Wide Analysis of Corynespora cassiicola Leaf Fall Disease Putative Effectors.</title>
        <authorList>
            <person name="Lopez D."/>
            <person name="Ribeiro S."/>
            <person name="Label P."/>
            <person name="Fumanal B."/>
            <person name="Venisse J.S."/>
            <person name="Kohler A."/>
            <person name="de Oliveira R.R."/>
            <person name="Labutti K."/>
            <person name="Lipzen A."/>
            <person name="Lail K."/>
            <person name="Bauer D."/>
            <person name="Ohm R.A."/>
            <person name="Barry K.W."/>
            <person name="Spatafora J."/>
            <person name="Grigoriev I.V."/>
            <person name="Martin F.M."/>
            <person name="Pujade-Renaud V."/>
        </authorList>
    </citation>
    <scope>NUCLEOTIDE SEQUENCE [LARGE SCALE GENOMIC DNA]</scope>
    <source>
        <strain evidence="2 3">Philippines</strain>
    </source>
</reference>
<organism evidence="2 3">
    <name type="scientific">Corynespora cassiicola Philippines</name>
    <dbReference type="NCBI Taxonomy" id="1448308"/>
    <lineage>
        <taxon>Eukaryota</taxon>
        <taxon>Fungi</taxon>
        <taxon>Dikarya</taxon>
        <taxon>Ascomycota</taxon>
        <taxon>Pezizomycotina</taxon>
        <taxon>Dothideomycetes</taxon>
        <taxon>Pleosporomycetidae</taxon>
        <taxon>Pleosporales</taxon>
        <taxon>Corynesporascaceae</taxon>
        <taxon>Corynespora</taxon>
    </lineage>
</organism>
<evidence type="ECO:0000313" key="2">
    <source>
        <dbReference type="EMBL" id="PSN63856.1"/>
    </source>
</evidence>
<gene>
    <name evidence="2" type="ORF">BS50DRAFT_576481</name>
</gene>
<protein>
    <submittedName>
        <fullName evidence="2">Uncharacterized protein</fullName>
    </submittedName>
</protein>
<sequence length="60" mass="6769">MYVGRTARQGKAACAARPPDPTQQQTAHQPHPDPSPPPEPKTREDRKEEKKSHRVRSICL</sequence>
<feature type="region of interest" description="Disordered" evidence="1">
    <location>
        <begin position="1"/>
        <end position="60"/>
    </location>
</feature>
<name>A0A2T2NF26_CORCC</name>
<dbReference type="EMBL" id="KZ678139">
    <property type="protein sequence ID" value="PSN63856.1"/>
    <property type="molecule type" value="Genomic_DNA"/>
</dbReference>
<feature type="compositionally biased region" description="Basic and acidic residues" evidence="1">
    <location>
        <begin position="40"/>
        <end position="51"/>
    </location>
</feature>
<dbReference type="AlphaFoldDB" id="A0A2T2NF26"/>
<accession>A0A2T2NF26</accession>
<keyword evidence="3" id="KW-1185">Reference proteome</keyword>
<evidence type="ECO:0000313" key="3">
    <source>
        <dbReference type="Proteomes" id="UP000240883"/>
    </source>
</evidence>
<evidence type="ECO:0000256" key="1">
    <source>
        <dbReference type="SAM" id="MobiDB-lite"/>
    </source>
</evidence>